<reference evidence="2 3" key="1">
    <citation type="submission" date="2024-02" db="EMBL/GenBank/DDBJ databases">
        <title>A draft genome for the cacao thread blight pathogen Marasmius crinis-equi.</title>
        <authorList>
            <person name="Cohen S.P."/>
            <person name="Baruah I.K."/>
            <person name="Amoako-Attah I."/>
            <person name="Bukari Y."/>
            <person name="Meinhardt L.W."/>
            <person name="Bailey B.A."/>
        </authorList>
    </citation>
    <scope>NUCLEOTIDE SEQUENCE [LARGE SCALE GENOMIC DNA]</scope>
    <source>
        <strain evidence="2 3">GH-76</strain>
    </source>
</reference>
<feature type="compositionally biased region" description="Basic and acidic residues" evidence="1">
    <location>
        <begin position="446"/>
        <end position="459"/>
    </location>
</feature>
<feature type="region of interest" description="Disordered" evidence="1">
    <location>
        <begin position="730"/>
        <end position="770"/>
    </location>
</feature>
<feature type="compositionally biased region" description="Polar residues" evidence="1">
    <location>
        <begin position="187"/>
        <end position="212"/>
    </location>
</feature>
<feature type="region of interest" description="Disordered" evidence="1">
    <location>
        <begin position="1"/>
        <end position="131"/>
    </location>
</feature>
<accession>A0ABR3FQ18</accession>
<proteinExistence type="predicted"/>
<feature type="compositionally biased region" description="Pro residues" evidence="1">
    <location>
        <begin position="290"/>
        <end position="303"/>
    </location>
</feature>
<feature type="compositionally biased region" description="Polar residues" evidence="1">
    <location>
        <begin position="326"/>
        <end position="340"/>
    </location>
</feature>
<feature type="compositionally biased region" description="Polar residues" evidence="1">
    <location>
        <begin position="170"/>
        <end position="181"/>
    </location>
</feature>
<feature type="compositionally biased region" description="Low complexity" evidence="1">
    <location>
        <begin position="362"/>
        <end position="375"/>
    </location>
</feature>
<feature type="compositionally biased region" description="Low complexity" evidence="1">
    <location>
        <begin position="279"/>
        <end position="289"/>
    </location>
</feature>
<gene>
    <name evidence="2" type="ORF">V5O48_004462</name>
</gene>
<feature type="region of interest" description="Disordered" evidence="1">
    <location>
        <begin position="161"/>
        <end position="689"/>
    </location>
</feature>
<protein>
    <submittedName>
        <fullName evidence="2">Uncharacterized protein</fullName>
    </submittedName>
</protein>
<feature type="compositionally biased region" description="Acidic residues" evidence="1">
    <location>
        <begin position="52"/>
        <end position="61"/>
    </location>
</feature>
<evidence type="ECO:0000256" key="1">
    <source>
        <dbReference type="SAM" id="MobiDB-lite"/>
    </source>
</evidence>
<feature type="compositionally biased region" description="Polar residues" evidence="1">
    <location>
        <begin position="70"/>
        <end position="82"/>
    </location>
</feature>
<feature type="compositionally biased region" description="Basic and acidic residues" evidence="1">
    <location>
        <begin position="251"/>
        <end position="267"/>
    </location>
</feature>
<feature type="compositionally biased region" description="Polar residues" evidence="1">
    <location>
        <begin position="239"/>
        <end position="250"/>
    </location>
</feature>
<feature type="compositionally biased region" description="Low complexity" evidence="1">
    <location>
        <begin position="637"/>
        <end position="683"/>
    </location>
</feature>
<sequence>MSAVRRSGRSGARPSPYARPPSKKSSWSISGILSYLNPLKPRAQEEVLPVAEDTDESDYNAEELGRTPAQALSTRGHQLSRSLKSKGTENETPPRPTRQAPPDITLPHQPVQQHSPGNPFIEPTSPEEGIQIVTSFLDAHRDQHISNIEAEGLISLLKKSSAETREPFRFSSSPSTPQRGNSPLYASASTTSLPFRFSTPTETPNQSSNSSEPKLLKHNPNGKYRWQGGGSAKARSRNRYQSPAFGTSRASSERLVLKESPEKIKTDTKRRRVGDEAESTTASPSGSTSTPPPMTRSPAPAPSPTRTVQAPPFPNSNPNGVPSSSGKANGTTNNISSSRLRLSAVQKPTTPVVPSPLRQAWGQSSPSNSDSEGGSPVPAPKQTKAANFMSELITQVTTTKHFEVSNPYQAASPVKTTGQAKPRSKRIRAGKTVSKIDVNGAESESGNEKEKEKDKKVEKQYSAQAIIEATLPKTYEQPKGSTRSRPPPNLGNGPANGSSRTSTSRSPPPASSNGNEVKRTRSYVATVEEVEDEDETDRSPKKAKPNGQPVNGFTAKPAKSAPIIEELPENDLSSGKTAIRPSEIIEPGAQEKTSSILGSGPSSTSGSKSSLHVFGLPKSNNAPKEPSKLRQSFKLDTPTPSAAPSSTASTTPSPFFPATAAAPAQPAAATTTSSSLPTPSALSKADAKQAALNMPVPSLPTFTFAVATTVSLDDKDAMTQAKSTPLSKLPKFDFTIPASSSTTSEKPPEPAPTPVEKPAEPPARTESKPVVQAFDWSASGFKMPDKQARSCYNIDVISGTY</sequence>
<feature type="compositionally biased region" description="Basic and acidic residues" evidence="1">
    <location>
        <begin position="757"/>
        <end position="767"/>
    </location>
</feature>
<name>A0ABR3FQ18_9AGAR</name>
<feature type="compositionally biased region" description="Low complexity" evidence="1">
    <location>
        <begin position="594"/>
        <end position="610"/>
    </location>
</feature>
<feature type="compositionally biased region" description="Low complexity" evidence="1">
    <location>
        <begin position="1"/>
        <end position="16"/>
    </location>
</feature>
<feature type="compositionally biased region" description="Low complexity" evidence="1">
    <location>
        <begin position="490"/>
        <end position="505"/>
    </location>
</feature>
<feature type="compositionally biased region" description="Low complexity" evidence="1">
    <location>
        <begin position="316"/>
        <end position="325"/>
    </location>
</feature>
<evidence type="ECO:0000313" key="2">
    <source>
        <dbReference type="EMBL" id="KAL0577521.1"/>
    </source>
</evidence>
<dbReference type="Proteomes" id="UP001465976">
    <property type="component" value="Unassembled WGS sequence"/>
</dbReference>
<keyword evidence="3" id="KW-1185">Reference proteome</keyword>
<feature type="compositionally biased region" description="Polar residues" evidence="1">
    <location>
        <begin position="406"/>
        <end position="419"/>
    </location>
</feature>
<organism evidence="2 3">
    <name type="scientific">Marasmius crinis-equi</name>
    <dbReference type="NCBI Taxonomy" id="585013"/>
    <lineage>
        <taxon>Eukaryota</taxon>
        <taxon>Fungi</taxon>
        <taxon>Dikarya</taxon>
        <taxon>Basidiomycota</taxon>
        <taxon>Agaricomycotina</taxon>
        <taxon>Agaricomycetes</taxon>
        <taxon>Agaricomycetidae</taxon>
        <taxon>Agaricales</taxon>
        <taxon>Marasmiineae</taxon>
        <taxon>Marasmiaceae</taxon>
        <taxon>Marasmius</taxon>
    </lineage>
</organism>
<comment type="caution">
    <text evidence="2">The sequence shown here is derived from an EMBL/GenBank/DDBJ whole genome shotgun (WGS) entry which is preliminary data.</text>
</comment>
<evidence type="ECO:0000313" key="3">
    <source>
        <dbReference type="Proteomes" id="UP001465976"/>
    </source>
</evidence>
<dbReference type="EMBL" id="JBAHYK010000151">
    <property type="protein sequence ID" value="KAL0577521.1"/>
    <property type="molecule type" value="Genomic_DNA"/>
</dbReference>